<dbReference type="PATRIC" id="fig|989403.3.peg.4179"/>
<evidence type="ECO:0000313" key="3">
    <source>
        <dbReference type="Proteomes" id="UP000076577"/>
    </source>
</evidence>
<dbReference type="Proteomes" id="UP000076577">
    <property type="component" value="Unassembled WGS sequence"/>
</dbReference>
<evidence type="ECO:0000256" key="1">
    <source>
        <dbReference type="SAM" id="SignalP"/>
    </source>
</evidence>
<comment type="caution">
    <text evidence="2">The sequence shown here is derived from an EMBL/GenBank/DDBJ whole genome shotgun (WGS) entry which is preliminary data.</text>
</comment>
<organism evidence="2 3">
    <name type="scientific">Pseudovibrio axinellae</name>
    <dbReference type="NCBI Taxonomy" id="989403"/>
    <lineage>
        <taxon>Bacteria</taxon>
        <taxon>Pseudomonadati</taxon>
        <taxon>Pseudomonadota</taxon>
        <taxon>Alphaproteobacteria</taxon>
        <taxon>Hyphomicrobiales</taxon>
        <taxon>Stappiaceae</taxon>
        <taxon>Pseudovibrio</taxon>
    </lineage>
</organism>
<feature type="chain" id="PRO_5007867693" evidence="1">
    <location>
        <begin position="29"/>
        <end position="706"/>
    </location>
</feature>
<sequence length="706" mass="75598">MPFKISKRQGLFAASITVLGLAVQPAFASPATDLIDKYNAWYLESGFEKASYAEAIETGDTTELRDYNVAGIFTIKNDEGEPTLSFYADINIPKMIIEDSAVNGDVYSYGSMKVANATYEIRLIDEDEAPEDIARASSLETVAVISGAISGYSVVDYAEEWAERPALKEGMTQEAFLQLLGLSLNSSYAGSSIDEMTVTSKMAEAFGNNTVFTGFKTGSFQDGVTQSISLESYSSVATSMGIASDPKSEVKTTTTTTYDNLKINDLDIRPLLAFFKVAEAPSNNYISSYSSEAINMEILVDGAKSYDPIGLIKLSAASSSGKDLSIEGGDGLKLLSLLERLKSSPSGAHDDLFVELLGAIGSYNIGYFDLKDLSVTSWDPIRARRMNEISPSFEMKLASLSLSDLGLVGLGNLTLEGFHGAVEGDDAIFDIGSFELTGVSWPSAQEIYATSKNTSAGPQAALALAPTIEKFSITNAEAQGGDLPTPVFLKELTIEMGNHIGPIPTQISDVIDTLSFDAALLDEPIAKTVLGRLGIERVTLNQNFKIAWDENTNDLTIEQFEFELKGGVKLRADIQLGNIPRSLFENPFNAEAVVALATFKGAQIEVMESPLVSELLAAQAEQSGVPAEMLTAMMVDGTLQQAGPLSEITFMKELAEAVKSFAGNPTNIKVTLAPDNEISIMQLGGLAALAPQQLPELLGATVNYTE</sequence>
<dbReference type="STRING" id="989403.SAMN05421798_101145"/>
<dbReference type="RefSeq" id="WP_068009556.1">
    <property type="nucleotide sequence ID" value="NZ_FOFM01000001.1"/>
</dbReference>
<reference evidence="2 3" key="1">
    <citation type="journal article" date="2016" name="Front. Microbiol.">
        <title>Comparative Genomic Analysis Reveals a Diverse Repertoire of Genes Involved in Prokaryote-Eukaryote Interactions within the Pseudovibrio Genus.</title>
        <authorList>
            <person name="Romano S."/>
            <person name="Fernandez-Guerra A."/>
            <person name="Reen F.J."/>
            <person name="Glockner F.O."/>
            <person name="Crowley S.P."/>
            <person name="O'Sullivan O."/>
            <person name="Cotter P.D."/>
            <person name="Adams C."/>
            <person name="Dobson A.D."/>
            <person name="O'Gara F."/>
        </authorList>
    </citation>
    <scope>NUCLEOTIDE SEQUENCE [LARGE SCALE GENOMIC DNA]</scope>
    <source>
        <strain evidence="2 3">Ad2</strain>
    </source>
</reference>
<accession>A0A165ULW4</accession>
<feature type="signal peptide" evidence="1">
    <location>
        <begin position="1"/>
        <end position="28"/>
    </location>
</feature>
<keyword evidence="3" id="KW-1185">Reference proteome</keyword>
<evidence type="ECO:0000313" key="2">
    <source>
        <dbReference type="EMBL" id="KZL12530.1"/>
    </source>
</evidence>
<keyword evidence="1" id="KW-0732">Signal</keyword>
<gene>
    <name evidence="2" type="ORF">PsAD2_03835</name>
</gene>
<proteinExistence type="predicted"/>
<dbReference type="OrthoDB" id="7824623at2"/>
<protein>
    <submittedName>
        <fullName evidence="2">Uncharacterized protein</fullName>
    </submittedName>
</protein>
<name>A0A165ULW4_9HYPH</name>
<dbReference type="EMBL" id="LMCB01000098">
    <property type="protein sequence ID" value="KZL12530.1"/>
    <property type="molecule type" value="Genomic_DNA"/>
</dbReference>
<dbReference type="AlphaFoldDB" id="A0A165ULW4"/>